<evidence type="ECO:0000313" key="2">
    <source>
        <dbReference type="EMBL" id="AOR23591.1"/>
    </source>
</evidence>
<dbReference type="PANTHER" id="PTHR36718:SF1">
    <property type="entry name" value="DOUBLE ZINC RIBBON PROTEIN MJ0416"/>
    <property type="match status" value="1"/>
</dbReference>
<dbReference type="InterPro" id="IPR031493">
    <property type="entry name" value="Zinc_ribbon_15"/>
</dbReference>
<keyword evidence="3" id="KW-1185">Reference proteome</keyword>
<dbReference type="OrthoDB" id="4377018at2"/>
<sequence>MFFIGVFGIENKDKEIKNLENIICEKCNENVTAKLIKNFDFFHFFFIPILKWNESYYLICNKCNTIYEISNEKGKAIEKNEDVSISYWDLQKSRNQYSINNYAINKCPYCDEKLENNFNYCPHCGKEINIYK</sequence>
<reference evidence="3" key="1">
    <citation type="submission" date="2016-09" db="EMBL/GenBank/DDBJ databases">
        <title>Genomics of Clostridium taeniosporum, an organism which forms endospores with ribbon-like appendages.</title>
        <authorList>
            <person name="Walker J.R."/>
        </authorList>
    </citation>
    <scope>NUCLEOTIDE SEQUENCE [LARGE SCALE GENOMIC DNA]</scope>
    <source>
        <strain evidence="3">1/k</strain>
    </source>
</reference>
<gene>
    <name evidence="2" type="ORF">BGI42_07535</name>
</gene>
<protein>
    <submittedName>
        <fullName evidence="2">Zinc-ribbon domain-containing protein</fullName>
    </submittedName>
</protein>
<organism evidence="2 3">
    <name type="scientific">Clostridium taeniosporum</name>
    <dbReference type="NCBI Taxonomy" id="394958"/>
    <lineage>
        <taxon>Bacteria</taxon>
        <taxon>Bacillati</taxon>
        <taxon>Bacillota</taxon>
        <taxon>Clostridia</taxon>
        <taxon>Eubacteriales</taxon>
        <taxon>Clostridiaceae</taxon>
        <taxon>Clostridium</taxon>
    </lineage>
</organism>
<dbReference type="Proteomes" id="UP000094652">
    <property type="component" value="Chromosome"/>
</dbReference>
<proteinExistence type="predicted"/>
<accession>A0A1D7XJT1</accession>
<dbReference type="InterPro" id="IPR053281">
    <property type="entry name" value="Double_zinc_ribbon"/>
</dbReference>
<name>A0A1D7XJT1_9CLOT</name>
<evidence type="ECO:0000313" key="3">
    <source>
        <dbReference type="Proteomes" id="UP000094652"/>
    </source>
</evidence>
<feature type="domain" description="Zinc-ribbon 15" evidence="1">
    <location>
        <begin position="22"/>
        <end position="125"/>
    </location>
</feature>
<evidence type="ECO:0000259" key="1">
    <source>
        <dbReference type="Pfam" id="PF17032"/>
    </source>
</evidence>
<dbReference type="EMBL" id="CP017253">
    <property type="protein sequence ID" value="AOR23591.1"/>
    <property type="molecule type" value="Genomic_DNA"/>
</dbReference>
<dbReference type="Pfam" id="PF17032">
    <property type="entry name" value="Zn_ribbon_15"/>
    <property type="match status" value="1"/>
</dbReference>
<dbReference type="STRING" id="394958.BGI42_07535"/>
<dbReference type="KEGG" id="ctae:BGI42_07535"/>
<dbReference type="PANTHER" id="PTHR36718">
    <property type="entry name" value="OS05G0435400 PROTEIN"/>
    <property type="match status" value="1"/>
</dbReference>
<dbReference type="AlphaFoldDB" id="A0A1D7XJT1"/>
<dbReference type="RefSeq" id="WP_069679742.1">
    <property type="nucleotide sequence ID" value="NZ_CP017253.2"/>
</dbReference>